<comment type="caution">
    <text evidence="1">The sequence shown here is derived from an EMBL/GenBank/DDBJ whole genome shotgun (WGS) entry which is preliminary data.</text>
</comment>
<dbReference type="Proteomes" id="UP000178826">
    <property type="component" value="Unassembled WGS sequence"/>
</dbReference>
<proteinExistence type="predicted"/>
<evidence type="ECO:0008006" key="3">
    <source>
        <dbReference type="Google" id="ProtNLM"/>
    </source>
</evidence>
<sequence length="121" mass="14846">MASNQKKSAIDVKYIKWCRKIAKTNNEVELISHFREHTHKHFNRHKHEGELGLRIWLIGVFNFMYILREKYPKITTDDMLFKLCSYYKDYKRGSKPSFNVDKFMRKYKGDIKDYYYEYQAK</sequence>
<protein>
    <recommendedName>
        <fullName evidence="3">DUF1722 domain-containing protein</fullName>
    </recommendedName>
</protein>
<dbReference type="AlphaFoldDB" id="A0A1G2IAW5"/>
<dbReference type="EMBL" id="MHOZ01000051">
    <property type="protein sequence ID" value="OGZ71757.1"/>
    <property type="molecule type" value="Genomic_DNA"/>
</dbReference>
<gene>
    <name evidence="1" type="ORF">A2998_03220</name>
</gene>
<name>A0A1G2IAW5_9BACT</name>
<reference evidence="1 2" key="1">
    <citation type="journal article" date="2016" name="Nat. Commun.">
        <title>Thousands of microbial genomes shed light on interconnected biogeochemical processes in an aquifer system.</title>
        <authorList>
            <person name="Anantharaman K."/>
            <person name="Brown C.T."/>
            <person name="Hug L.A."/>
            <person name="Sharon I."/>
            <person name="Castelle C.J."/>
            <person name="Probst A.J."/>
            <person name="Thomas B.C."/>
            <person name="Singh A."/>
            <person name="Wilkins M.J."/>
            <person name="Karaoz U."/>
            <person name="Brodie E.L."/>
            <person name="Williams K.H."/>
            <person name="Hubbard S.S."/>
            <person name="Banfield J.F."/>
        </authorList>
    </citation>
    <scope>NUCLEOTIDE SEQUENCE [LARGE SCALE GENOMIC DNA]</scope>
</reference>
<evidence type="ECO:0000313" key="2">
    <source>
        <dbReference type="Proteomes" id="UP000178826"/>
    </source>
</evidence>
<accession>A0A1G2IAW5</accession>
<organism evidence="1 2">
    <name type="scientific">Candidatus Staskawiczbacteria bacterium RIFCSPLOWO2_01_FULL_37_25b</name>
    <dbReference type="NCBI Taxonomy" id="1802213"/>
    <lineage>
        <taxon>Bacteria</taxon>
        <taxon>Candidatus Staskawicziibacteriota</taxon>
    </lineage>
</organism>
<evidence type="ECO:0000313" key="1">
    <source>
        <dbReference type="EMBL" id="OGZ71757.1"/>
    </source>
</evidence>